<accession>A0ABT3GRL3</accession>
<keyword evidence="4" id="KW-1185">Reference proteome</keyword>
<gene>
    <name evidence="3" type="ORF">OKA05_26425</name>
</gene>
<sequence length="55" mass="5652">MKRYLTTALKISGLGIFGLLASSCADTSSGSGTHQMGPPGKEHPVPNSAHPSMAR</sequence>
<evidence type="ECO:0000256" key="1">
    <source>
        <dbReference type="SAM" id="MobiDB-lite"/>
    </source>
</evidence>
<keyword evidence="2" id="KW-0732">Signal</keyword>
<proteinExistence type="predicted"/>
<evidence type="ECO:0000256" key="2">
    <source>
        <dbReference type="SAM" id="SignalP"/>
    </source>
</evidence>
<evidence type="ECO:0000313" key="4">
    <source>
        <dbReference type="Proteomes" id="UP001320876"/>
    </source>
</evidence>
<name>A0ABT3GRL3_9BACT</name>
<dbReference type="Proteomes" id="UP001320876">
    <property type="component" value="Unassembled WGS sequence"/>
</dbReference>
<organism evidence="3 4">
    <name type="scientific">Luteolibacter arcticus</name>
    <dbReference type="NCBI Taxonomy" id="1581411"/>
    <lineage>
        <taxon>Bacteria</taxon>
        <taxon>Pseudomonadati</taxon>
        <taxon>Verrucomicrobiota</taxon>
        <taxon>Verrucomicrobiia</taxon>
        <taxon>Verrucomicrobiales</taxon>
        <taxon>Verrucomicrobiaceae</taxon>
        <taxon>Luteolibacter</taxon>
    </lineage>
</organism>
<protein>
    <recommendedName>
        <fullName evidence="5">Lipoprotein</fullName>
    </recommendedName>
</protein>
<evidence type="ECO:0000313" key="3">
    <source>
        <dbReference type="EMBL" id="MCW1926122.1"/>
    </source>
</evidence>
<feature type="signal peptide" evidence="2">
    <location>
        <begin position="1"/>
        <end position="25"/>
    </location>
</feature>
<dbReference type="PROSITE" id="PS51257">
    <property type="entry name" value="PROKAR_LIPOPROTEIN"/>
    <property type="match status" value="1"/>
</dbReference>
<feature type="region of interest" description="Disordered" evidence="1">
    <location>
        <begin position="26"/>
        <end position="55"/>
    </location>
</feature>
<evidence type="ECO:0008006" key="5">
    <source>
        <dbReference type="Google" id="ProtNLM"/>
    </source>
</evidence>
<feature type="chain" id="PRO_5047254927" description="Lipoprotein" evidence="2">
    <location>
        <begin position="26"/>
        <end position="55"/>
    </location>
</feature>
<dbReference type="RefSeq" id="WP_264490230.1">
    <property type="nucleotide sequence ID" value="NZ_JAPDDT010000021.1"/>
</dbReference>
<dbReference type="EMBL" id="JAPDDT010000021">
    <property type="protein sequence ID" value="MCW1926122.1"/>
    <property type="molecule type" value="Genomic_DNA"/>
</dbReference>
<reference evidence="3 4" key="1">
    <citation type="submission" date="2022-10" db="EMBL/GenBank/DDBJ databases">
        <title>Luteolibacter arcticus strain CCTCC AB 2014275, whole genome shotgun sequencing project.</title>
        <authorList>
            <person name="Zhao G."/>
            <person name="Shen L."/>
        </authorList>
    </citation>
    <scope>NUCLEOTIDE SEQUENCE [LARGE SCALE GENOMIC DNA]</scope>
    <source>
        <strain evidence="3 4">CCTCC AB 2014275</strain>
    </source>
</reference>
<comment type="caution">
    <text evidence="3">The sequence shown here is derived from an EMBL/GenBank/DDBJ whole genome shotgun (WGS) entry which is preliminary data.</text>
</comment>